<evidence type="ECO:0000313" key="3">
    <source>
        <dbReference type="Proteomes" id="UP000076874"/>
    </source>
</evidence>
<feature type="compositionally biased region" description="Acidic residues" evidence="1">
    <location>
        <begin position="134"/>
        <end position="152"/>
    </location>
</feature>
<proteinExistence type="predicted"/>
<dbReference type="PANTHER" id="PTHR28020">
    <property type="entry name" value="YAP1-BINDING PROTEIN 1-RELATED"/>
    <property type="match status" value="1"/>
</dbReference>
<dbReference type="PANTHER" id="PTHR28020:SF1">
    <property type="entry name" value="YAP1-BINDING PROTEIN 1-RELATED"/>
    <property type="match status" value="1"/>
</dbReference>
<evidence type="ECO:0008006" key="4">
    <source>
        <dbReference type="Google" id="ProtNLM"/>
    </source>
</evidence>
<dbReference type="OrthoDB" id="5396786at2759"/>
<feature type="compositionally biased region" description="Basic and acidic residues" evidence="1">
    <location>
        <begin position="153"/>
        <end position="163"/>
    </location>
</feature>
<dbReference type="InterPro" id="IPR040347">
    <property type="entry name" value="YBP1/2"/>
</dbReference>
<feature type="region of interest" description="Disordered" evidence="1">
    <location>
        <begin position="109"/>
        <end position="170"/>
    </location>
</feature>
<protein>
    <recommendedName>
        <fullName evidence="4">Yap-binding protein-like protein</fullName>
    </recommendedName>
</protein>
<feature type="region of interest" description="Disordered" evidence="1">
    <location>
        <begin position="286"/>
        <end position="305"/>
    </location>
</feature>
<comment type="caution">
    <text evidence="2">The sequence shown here is derived from an EMBL/GenBank/DDBJ whole genome shotgun (WGS) entry which is preliminary data.</text>
</comment>
<dbReference type="GO" id="GO:0034599">
    <property type="term" value="P:cellular response to oxidative stress"/>
    <property type="evidence" value="ECO:0007669"/>
    <property type="project" value="InterPro"/>
</dbReference>
<accession>A0A162MED3</accession>
<evidence type="ECO:0000313" key="2">
    <source>
        <dbReference type="EMBL" id="OAA55030.1"/>
    </source>
</evidence>
<dbReference type="STRING" id="1081102.A0A162MED3"/>
<sequence length="753" mass="81277">MAASTQATATATTAAAALFEARPPATDRFTYLTLVEQHLSPDVLPTLHDVLQDAQLTQEIGWDLVEMLVPLLPASEDCLDDVARLGNPREVILKVLEVLESLKTRGRRRQNGRYGGRYGEEREGEEEQEKKDDEDGTDDDDDYEEEDEEEKEEHEGRHGHSGEDDSGSGVETTTRIFVVLLGMLGVLHRRIKTKYPSRFLESTLRTILAVYRPDRPAMTTAVLGLMRSLAGRHRPPPPMRRSDSSVVLAKKTAASNTSDTVGRDDGPAFLAQLARSNSAINNVALDHGRPDDAAVGVPDPEAEDSVEPSEHAVQQQLLQSFLTCVLEAYVNANELAWAPRLIEHYHPDKVVPGRPTLLQDYREDPDKITRDAAVGQLVALALDLGLTCSDALVQSVCRGPVRRNPLADPNVASGGINSIPLSTGGVLCLLAYWVFSSDVFKADAPVPRLHVFPEHYAMLEAFFDDNAAAQIARTPGTVEAIVVVGLWLDHHGLYSAGATPDTAASMPADDFMPYHHLLTLCAVFHPVLAVRNAATALAGAVLHANPDAEDRLKILQDLLENCMFASLRACAVTWLREEILLAAAADIPTGSGSGSGSEATSSASAAAGGSSPFAGTEAVEQLQYAIFPDLQALVNAAPASSDEDEVRAMLDYWQQNAPFLLQAANFAYFLFRSERYRSTIVPPGMGPAIEQRYVEPLLQAATRLRSVLDDGSGSGSGSKRAAGGDGGEAGHEPLHMVLDLDVLTNRLGNLKLT</sequence>
<evidence type="ECO:0000256" key="1">
    <source>
        <dbReference type="SAM" id="MobiDB-lite"/>
    </source>
</evidence>
<dbReference type="Pfam" id="PF08568">
    <property type="entry name" value="Kinetochor_Ybp2"/>
    <property type="match status" value="1"/>
</dbReference>
<organism evidence="2 3">
    <name type="scientific">Niveomyces insectorum RCEF 264</name>
    <dbReference type="NCBI Taxonomy" id="1081102"/>
    <lineage>
        <taxon>Eukaryota</taxon>
        <taxon>Fungi</taxon>
        <taxon>Dikarya</taxon>
        <taxon>Ascomycota</taxon>
        <taxon>Pezizomycotina</taxon>
        <taxon>Sordariomycetes</taxon>
        <taxon>Hypocreomycetidae</taxon>
        <taxon>Hypocreales</taxon>
        <taxon>Cordycipitaceae</taxon>
        <taxon>Niveomyces</taxon>
    </lineage>
</organism>
<dbReference type="GO" id="GO:0005737">
    <property type="term" value="C:cytoplasm"/>
    <property type="evidence" value="ECO:0007669"/>
    <property type="project" value="TreeGrafter"/>
</dbReference>
<name>A0A162MED3_9HYPO</name>
<dbReference type="InterPro" id="IPR013877">
    <property type="entry name" value="YAP-bd/ALF4/Glomulin"/>
</dbReference>
<feature type="region of interest" description="Disordered" evidence="1">
    <location>
        <begin position="708"/>
        <end position="730"/>
    </location>
</feature>
<dbReference type="Proteomes" id="UP000076874">
    <property type="component" value="Unassembled WGS sequence"/>
</dbReference>
<dbReference type="AlphaFoldDB" id="A0A162MED3"/>
<keyword evidence="3" id="KW-1185">Reference proteome</keyword>
<reference evidence="2 3" key="1">
    <citation type="journal article" date="2016" name="Genome Biol. Evol.">
        <title>Divergent and convergent evolution of fungal pathogenicity.</title>
        <authorList>
            <person name="Shang Y."/>
            <person name="Xiao G."/>
            <person name="Zheng P."/>
            <person name="Cen K."/>
            <person name="Zhan S."/>
            <person name="Wang C."/>
        </authorList>
    </citation>
    <scope>NUCLEOTIDE SEQUENCE [LARGE SCALE GENOMIC DNA]</scope>
    <source>
        <strain evidence="2 3">RCEF 264</strain>
    </source>
</reference>
<gene>
    <name evidence="2" type="ORF">SPI_08534</name>
</gene>
<dbReference type="EMBL" id="AZHD01000021">
    <property type="protein sequence ID" value="OAA55030.1"/>
    <property type="molecule type" value="Genomic_DNA"/>
</dbReference>